<proteinExistence type="predicted"/>
<comment type="caution">
    <text evidence="1">The sequence shown here is derived from an EMBL/GenBank/DDBJ whole genome shotgun (WGS) entry which is preliminary data.</text>
</comment>
<gene>
    <name evidence="1" type="ORF">HNQ94_001871</name>
</gene>
<sequence>MMCHYFLPPLYYVPYYHNHRQPPYPEVNPSQFTDSAYSFQALLVDAQKIIAKLSDSKEFAKQVMDNAQKSNQAEVIKLVKETGITHPVDVSFTPDNIKIILTAVNGGSVCCKLVMDLYW</sequence>
<evidence type="ECO:0000313" key="2">
    <source>
        <dbReference type="Proteomes" id="UP000581688"/>
    </source>
</evidence>
<keyword evidence="1" id="KW-0808">Transferase</keyword>
<keyword evidence="2" id="KW-1185">Reference proteome</keyword>
<evidence type="ECO:0000313" key="1">
    <source>
        <dbReference type="EMBL" id="MBB6453422.1"/>
    </source>
</evidence>
<dbReference type="RefSeq" id="WP_174497832.1">
    <property type="nucleotide sequence ID" value="NZ_CADDWK010000020.1"/>
</dbReference>
<dbReference type="EMBL" id="JACHGH010000005">
    <property type="protein sequence ID" value="MBB6453422.1"/>
    <property type="molecule type" value="Genomic_DNA"/>
</dbReference>
<accession>A0A841Q507</accession>
<dbReference type="Proteomes" id="UP000581688">
    <property type="component" value="Unassembled WGS sequence"/>
</dbReference>
<dbReference type="InterPro" id="IPR058870">
    <property type="entry name" value="YuzC"/>
</dbReference>
<protein>
    <submittedName>
        <fullName evidence="1">tRNA A-37 threonylcarbamoyl transferase component Bud32</fullName>
    </submittedName>
</protein>
<reference evidence="1 2" key="1">
    <citation type="submission" date="2020-08" db="EMBL/GenBank/DDBJ databases">
        <title>Genomic Encyclopedia of Type Strains, Phase IV (KMG-IV): sequencing the most valuable type-strain genomes for metagenomic binning, comparative biology and taxonomic classification.</title>
        <authorList>
            <person name="Goeker M."/>
        </authorList>
    </citation>
    <scope>NUCLEOTIDE SEQUENCE [LARGE SCALE GENOMIC DNA]</scope>
    <source>
        <strain evidence="1 2">DSM 19612</strain>
    </source>
</reference>
<dbReference type="AlphaFoldDB" id="A0A841Q507"/>
<name>A0A841Q507_9BACI</name>
<dbReference type="GO" id="GO:0016740">
    <property type="term" value="F:transferase activity"/>
    <property type="evidence" value="ECO:0007669"/>
    <property type="project" value="UniProtKB-KW"/>
</dbReference>
<dbReference type="Pfam" id="PF26344">
    <property type="entry name" value="YuzC"/>
    <property type="match status" value="1"/>
</dbReference>
<organism evidence="1 2">
    <name type="scientific">Salirhabdus euzebyi</name>
    <dbReference type="NCBI Taxonomy" id="394506"/>
    <lineage>
        <taxon>Bacteria</taxon>
        <taxon>Bacillati</taxon>
        <taxon>Bacillota</taxon>
        <taxon>Bacilli</taxon>
        <taxon>Bacillales</taxon>
        <taxon>Bacillaceae</taxon>
        <taxon>Salirhabdus</taxon>
    </lineage>
</organism>